<dbReference type="InterPro" id="IPR016195">
    <property type="entry name" value="Pol/histidinol_Pase-like"/>
</dbReference>
<evidence type="ECO:0000256" key="1">
    <source>
        <dbReference type="SAM" id="MobiDB-lite"/>
    </source>
</evidence>
<dbReference type="SMART" id="SM00481">
    <property type="entry name" value="POLIIIAc"/>
    <property type="match status" value="1"/>
</dbReference>
<sequence length="551" mass="58537">MCLDGHCEHNAELLAPDATSTDAERSGEVGAGPGRRRLLTAGMAGAAALTLSPVSFAQAADGSAGGTAPTGGDETRIITGFLETGVADFVYLPVEVPEGVRKIAVSYAYDKPAVPAGTPGNSCDIGVFDERGTALGGRGFRGWSGGFRTSFEIGNSDATPGYLPGPVNAGTWHIVLGPYQVAPQGMHYQVQVTLTYGEPGPARVNKYPPRRAKGRGRDWYRGDCHLHTVHSDGKRLPSEVASGARAAGLDFIVSTDHNTPASHAVWGEYAGPDLLIIPGEEVTTRNGHWLALGLPPGEWIDWRYRSRDDAFGRFARQVHRGGGLVVPAHMYCAYVACQWKFGFEDADATEVWTGPWTYDDEHAVSTWDQKLGEAVRTGGRWLPAMGNSDAHSDPQVIGLPHNVVHADDLATDSLMEGIRAGRNWIAESSTVELAFTATGHGRQAGIGEKLNVPAEAPVDVRLDVRGVPNGTVRFITDEGQMHQESVGSSGSGTVVWRTTASLAAYVRAEVRHPMPDGSPGQGNTMGQALMFGPMAALTNPVFLEATPAPRS</sequence>
<protein>
    <submittedName>
        <fullName evidence="3">Phosphoesterase</fullName>
    </submittedName>
</protein>
<dbReference type="PROSITE" id="PS51318">
    <property type="entry name" value="TAT"/>
    <property type="match status" value="1"/>
</dbReference>
<evidence type="ECO:0000259" key="2">
    <source>
        <dbReference type="SMART" id="SM00481"/>
    </source>
</evidence>
<evidence type="ECO:0000313" key="3">
    <source>
        <dbReference type="EMBL" id="GHE68686.1"/>
    </source>
</evidence>
<comment type="caution">
    <text evidence="3">The sequence shown here is derived from an EMBL/GenBank/DDBJ whole genome shotgun (WGS) entry which is preliminary data.</text>
</comment>
<accession>A0A918ZT46</accession>
<dbReference type="GO" id="GO:0004534">
    <property type="term" value="F:5'-3' RNA exonuclease activity"/>
    <property type="evidence" value="ECO:0007669"/>
    <property type="project" value="TreeGrafter"/>
</dbReference>
<organism evidence="3 4">
    <name type="scientific">Streptomyces spiralis</name>
    <dbReference type="NCBI Taxonomy" id="66376"/>
    <lineage>
        <taxon>Bacteria</taxon>
        <taxon>Bacillati</taxon>
        <taxon>Actinomycetota</taxon>
        <taxon>Actinomycetes</taxon>
        <taxon>Kitasatosporales</taxon>
        <taxon>Streptomycetaceae</taxon>
        <taxon>Streptomyces</taxon>
    </lineage>
</organism>
<dbReference type="SUPFAM" id="SSF89550">
    <property type="entry name" value="PHP domain-like"/>
    <property type="match status" value="1"/>
</dbReference>
<keyword evidence="4" id="KW-1185">Reference proteome</keyword>
<dbReference type="InterPro" id="IPR052018">
    <property type="entry name" value="PHP_domain"/>
</dbReference>
<dbReference type="AlphaFoldDB" id="A0A918ZT46"/>
<dbReference type="InterPro" id="IPR003141">
    <property type="entry name" value="Pol/His_phosphatase_N"/>
</dbReference>
<name>A0A918ZT46_9ACTN</name>
<dbReference type="EMBL" id="BNBC01000008">
    <property type="protein sequence ID" value="GHE68686.1"/>
    <property type="molecule type" value="Genomic_DNA"/>
</dbReference>
<feature type="region of interest" description="Disordered" evidence="1">
    <location>
        <begin position="14"/>
        <end position="34"/>
    </location>
</feature>
<dbReference type="NCBIfam" id="NF038032">
    <property type="entry name" value="CehA_McbA_metalo"/>
    <property type="match status" value="1"/>
</dbReference>
<gene>
    <name evidence="3" type="ORF">GCM10014715_23030</name>
</gene>
<dbReference type="Proteomes" id="UP000641386">
    <property type="component" value="Unassembled WGS sequence"/>
</dbReference>
<dbReference type="CDD" id="cd07432">
    <property type="entry name" value="PHP_HisPPase"/>
    <property type="match status" value="1"/>
</dbReference>
<dbReference type="GO" id="GO:0035312">
    <property type="term" value="F:5'-3' DNA exonuclease activity"/>
    <property type="evidence" value="ECO:0007669"/>
    <property type="project" value="TreeGrafter"/>
</dbReference>
<evidence type="ECO:0000313" key="4">
    <source>
        <dbReference type="Proteomes" id="UP000641386"/>
    </source>
</evidence>
<dbReference type="PANTHER" id="PTHR42924">
    <property type="entry name" value="EXONUCLEASE"/>
    <property type="match status" value="1"/>
</dbReference>
<dbReference type="Gene3D" id="3.20.20.140">
    <property type="entry name" value="Metal-dependent hydrolases"/>
    <property type="match status" value="1"/>
</dbReference>
<reference evidence="3" key="2">
    <citation type="submission" date="2020-09" db="EMBL/GenBank/DDBJ databases">
        <authorList>
            <person name="Sun Q."/>
            <person name="Ohkuma M."/>
        </authorList>
    </citation>
    <scope>NUCLEOTIDE SEQUENCE</scope>
    <source>
        <strain evidence="3">JCM 3302</strain>
    </source>
</reference>
<reference evidence="3" key="1">
    <citation type="journal article" date="2014" name="Int. J. Syst. Evol. Microbiol.">
        <title>Complete genome sequence of Corynebacterium casei LMG S-19264T (=DSM 44701T), isolated from a smear-ripened cheese.</title>
        <authorList>
            <consortium name="US DOE Joint Genome Institute (JGI-PGF)"/>
            <person name="Walter F."/>
            <person name="Albersmeier A."/>
            <person name="Kalinowski J."/>
            <person name="Ruckert C."/>
        </authorList>
    </citation>
    <scope>NUCLEOTIDE SEQUENCE</scope>
    <source>
        <strain evidence="3">JCM 3302</strain>
    </source>
</reference>
<dbReference type="PANTHER" id="PTHR42924:SF3">
    <property type="entry name" value="POLYMERASE_HISTIDINOL PHOSPHATASE N-TERMINAL DOMAIN-CONTAINING PROTEIN"/>
    <property type="match status" value="1"/>
</dbReference>
<dbReference type="InterPro" id="IPR006311">
    <property type="entry name" value="TAT_signal"/>
</dbReference>
<feature type="domain" description="Polymerase/histidinol phosphatase N-terminal" evidence="2">
    <location>
        <begin position="222"/>
        <end position="286"/>
    </location>
</feature>
<proteinExistence type="predicted"/>